<protein>
    <submittedName>
        <fullName evidence="1">Uncharacterized protein</fullName>
    </submittedName>
</protein>
<dbReference type="EMBL" id="CM024809">
    <property type="protein sequence ID" value="KAG8006331.1"/>
    <property type="molecule type" value="Genomic_DNA"/>
</dbReference>
<gene>
    <name evidence="1" type="ORF">GBF38_005591</name>
</gene>
<keyword evidence="2" id="KW-1185">Reference proteome</keyword>
<proteinExistence type="predicted"/>
<reference evidence="1" key="1">
    <citation type="submission" date="2020-04" db="EMBL/GenBank/DDBJ databases">
        <title>A chromosome-scale assembly and high-density genetic map of the yellow drum (Nibea albiflora) genome.</title>
        <authorList>
            <person name="Xu D."/>
            <person name="Zhang W."/>
            <person name="Chen R."/>
            <person name="Tan P."/>
            <person name="Wang L."/>
            <person name="Song H."/>
            <person name="Tian L."/>
            <person name="Zhu Q."/>
            <person name="Wang B."/>
        </authorList>
    </citation>
    <scope>NUCLEOTIDE SEQUENCE</scope>
    <source>
        <strain evidence="1">ZJHYS-2018</strain>
    </source>
</reference>
<accession>A0ACB7EWU3</accession>
<comment type="caution">
    <text evidence="1">The sequence shown here is derived from an EMBL/GenBank/DDBJ whole genome shotgun (WGS) entry which is preliminary data.</text>
</comment>
<sequence length="92" mass="10353">MGKLLIKQQLVLEDLSLFPRCDPLGLSTYSGSNAYYLACVDRSVNTVYLWLADCLRLEIKALDEESSGLDLVDMNTSAQMTGFELWVDEVKE</sequence>
<name>A0ACB7EWU3_NIBAL</name>
<evidence type="ECO:0000313" key="1">
    <source>
        <dbReference type="EMBL" id="KAG8006331.1"/>
    </source>
</evidence>
<organism evidence="1 2">
    <name type="scientific">Nibea albiflora</name>
    <name type="common">Yellow drum</name>
    <name type="synonym">Corvina albiflora</name>
    <dbReference type="NCBI Taxonomy" id="240163"/>
    <lineage>
        <taxon>Eukaryota</taxon>
        <taxon>Metazoa</taxon>
        <taxon>Chordata</taxon>
        <taxon>Craniata</taxon>
        <taxon>Vertebrata</taxon>
        <taxon>Euteleostomi</taxon>
        <taxon>Actinopterygii</taxon>
        <taxon>Neopterygii</taxon>
        <taxon>Teleostei</taxon>
        <taxon>Neoteleostei</taxon>
        <taxon>Acanthomorphata</taxon>
        <taxon>Eupercaria</taxon>
        <taxon>Sciaenidae</taxon>
        <taxon>Nibea</taxon>
    </lineage>
</organism>
<evidence type="ECO:0000313" key="2">
    <source>
        <dbReference type="Proteomes" id="UP000805704"/>
    </source>
</evidence>
<dbReference type="Proteomes" id="UP000805704">
    <property type="component" value="Chromosome 21"/>
</dbReference>